<feature type="non-terminal residue" evidence="2">
    <location>
        <position position="1"/>
    </location>
</feature>
<sequence length="328" mass="37575">DGEKLNTRIWKPAGSGPFPVILERGYDPGIDWHAERFVLSGYVYVGQQCRGNLQGGMFRTDNIDGYDCMNWITEQPWCNGDIAMYGRSFMAATQILTAPEHHPNLRAIVPQVINPSIWERGYWDHGALQLSHVARRIYRTKIDDDMTHKVAEYGGWDDFYRHLPLITLDTTVVGAPNNLWQEYVSHSEYGPYWSDISTHEKIDQIEVPTYFHAGWYDNYPAALFKAFSTLQNTGKIDELRIHMGPTDHMGDVVGDRPFGEHAFQQQLEIAIRWLDHVVKGEDNGIADEPPITFFTMGVNQWRTANTWPPENAVLTNFYLRSSGESRHG</sequence>
<dbReference type="InterPro" id="IPR005674">
    <property type="entry name" value="CocE/Ser_esterase"/>
</dbReference>
<dbReference type="Gene3D" id="3.40.50.1820">
    <property type="entry name" value="alpha/beta hydrolase"/>
    <property type="match status" value="1"/>
</dbReference>
<dbReference type="AlphaFoldDB" id="A0A382QUK2"/>
<proteinExistence type="predicted"/>
<name>A0A382QUK2_9ZZZZ</name>
<dbReference type="GO" id="GO:0016787">
    <property type="term" value="F:hydrolase activity"/>
    <property type="evidence" value="ECO:0007669"/>
    <property type="project" value="InterPro"/>
</dbReference>
<gene>
    <name evidence="2" type="ORF">METZ01_LOCUS342038</name>
</gene>
<dbReference type="InterPro" id="IPR029058">
    <property type="entry name" value="AB_hydrolase_fold"/>
</dbReference>
<reference evidence="2" key="1">
    <citation type="submission" date="2018-05" db="EMBL/GenBank/DDBJ databases">
        <authorList>
            <person name="Lanie J.A."/>
            <person name="Ng W.-L."/>
            <person name="Kazmierczak K.M."/>
            <person name="Andrzejewski T.M."/>
            <person name="Davidsen T.M."/>
            <person name="Wayne K.J."/>
            <person name="Tettelin H."/>
            <person name="Glass J.I."/>
            <person name="Rusch D."/>
            <person name="Podicherti R."/>
            <person name="Tsui H.-C.T."/>
            <person name="Winkler M.E."/>
        </authorList>
    </citation>
    <scope>NUCLEOTIDE SEQUENCE</scope>
</reference>
<evidence type="ECO:0000259" key="1">
    <source>
        <dbReference type="Pfam" id="PF02129"/>
    </source>
</evidence>
<accession>A0A382QUK2</accession>
<evidence type="ECO:0000313" key="2">
    <source>
        <dbReference type="EMBL" id="SVC89184.1"/>
    </source>
</evidence>
<dbReference type="Pfam" id="PF02129">
    <property type="entry name" value="Peptidase_S15"/>
    <property type="match status" value="1"/>
</dbReference>
<dbReference type="InterPro" id="IPR000383">
    <property type="entry name" value="Xaa-Pro-like_dom"/>
</dbReference>
<dbReference type="SUPFAM" id="SSF53474">
    <property type="entry name" value="alpha/beta-Hydrolases"/>
    <property type="match status" value="1"/>
</dbReference>
<dbReference type="NCBIfam" id="TIGR00976">
    <property type="entry name" value="CocE_NonD"/>
    <property type="match status" value="1"/>
</dbReference>
<protein>
    <recommendedName>
        <fullName evidence="1">Xaa-Pro dipeptidyl-peptidase-like domain-containing protein</fullName>
    </recommendedName>
</protein>
<feature type="domain" description="Xaa-Pro dipeptidyl-peptidase-like" evidence="1">
    <location>
        <begin position="1"/>
        <end position="249"/>
    </location>
</feature>
<dbReference type="EMBL" id="UINC01117035">
    <property type="protein sequence ID" value="SVC89184.1"/>
    <property type="molecule type" value="Genomic_DNA"/>
</dbReference>
<dbReference type="Gene3D" id="1.10.3020.10">
    <property type="entry name" value="alpha-amino acid ester hydrolase ( Helical cap domain)"/>
    <property type="match status" value="1"/>
</dbReference>
<feature type="non-terminal residue" evidence="2">
    <location>
        <position position="328"/>
    </location>
</feature>
<organism evidence="2">
    <name type="scientific">marine metagenome</name>
    <dbReference type="NCBI Taxonomy" id="408172"/>
    <lineage>
        <taxon>unclassified sequences</taxon>
        <taxon>metagenomes</taxon>
        <taxon>ecological metagenomes</taxon>
    </lineage>
</organism>